<dbReference type="EMBL" id="MW314717">
    <property type="protein sequence ID" value="UOS86042.1"/>
    <property type="molecule type" value="Viral_cRNA"/>
</dbReference>
<dbReference type="Proteomes" id="UP000831027">
    <property type="component" value="Segment"/>
</dbReference>
<reference evidence="2" key="2">
    <citation type="submission" date="2020-11" db="EMBL/GenBank/DDBJ databases">
        <authorList>
            <person name="Kaefer S."/>
            <person name="Paraskevopoulou S."/>
            <person name="Zirkel F."/>
            <person name="Wieseke N."/>
            <person name="Donath A."/>
            <person name="Petersen M."/>
            <person name="Jones T.C."/>
            <person name="Liu S."/>
            <person name="Zhou X."/>
            <person name="Middendorf M."/>
            <person name="Junglen S."/>
            <person name="Misof B."/>
            <person name="Drosten C."/>
        </authorList>
    </citation>
    <scope>NUCLEOTIDE SEQUENCE</scope>
    <source>
        <strain evidence="2">OKIAV23</strain>
    </source>
</reference>
<evidence type="ECO:0000313" key="3">
    <source>
        <dbReference type="Proteomes" id="UP000831027"/>
    </source>
</evidence>
<organism evidence="2 3">
    <name type="scientific">Hymenopteran rhabdo-related virus 23</name>
    <dbReference type="NCBI Taxonomy" id="2847804"/>
    <lineage>
        <taxon>Viruses</taxon>
        <taxon>Riboviria</taxon>
        <taxon>Orthornavirae</taxon>
        <taxon>Negarnaviricota</taxon>
        <taxon>Haploviricotina</taxon>
        <taxon>Monjiviricetes</taxon>
        <taxon>Mononegavirales</taxon>
        <taxon>Rhabdoviridae</taxon>
        <taxon>Deltarhabdovirinae</taxon>
        <taxon>Betahymrhavirus</taxon>
        <taxon>Betahymrhavirus austriaca</taxon>
    </lineage>
</organism>
<evidence type="ECO:0000313" key="2">
    <source>
        <dbReference type="EMBL" id="UOS86042.1"/>
    </source>
</evidence>
<name>A0AAE9GXF9_9RHAB</name>
<proteinExistence type="predicted"/>
<reference evidence="2" key="1">
    <citation type="journal article" date="2019" name="PLoS Pathog.">
        <title>Re-assessing the diversity of negative strand RNA viruses in insects.</title>
        <authorList>
            <person name="Kafer S."/>
            <person name="Paraskevopoulou S."/>
            <person name="Zirkel F."/>
            <person name="Wieseke N."/>
            <person name="Donath A."/>
            <person name="Petersen M."/>
            <person name="Jones T.C."/>
            <person name="Liu S."/>
            <person name="Zhou X."/>
            <person name="Middendorf M."/>
            <person name="Junglen S."/>
            <person name="Misof B."/>
            <person name="Drosten C."/>
        </authorList>
    </citation>
    <scope>NUCLEOTIDE SEQUENCE</scope>
    <source>
        <strain evidence="2">OKIAV23</strain>
    </source>
</reference>
<accession>A0AAE9GXF9</accession>
<keyword evidence="3" id="KW-1185">Reference proteome</keyword>
<evidence type="ECO:0000256" key="1">
    <source>
        <dbReference type="SAM" id="MobiDB-lite"/>
    </source>
</evidence>
<feature type="region of interest" description="Disordered" evidence="1">
    <location>
        <begin position="17"/>
        <end position="68"/>
    </location>
</feature>
<protein>
    <submittedName>
        <fullName evidence="2">Uncharacterized protein</fullName>
    </submittedName>
</protein>
<feature type="compositionally biased region" description="Low complexity" evidence="1">
    <location>
        <begin position="56"/>
        <end position="67"/>
    </location>
</feature>
<sequence length="321" mass="35936">MDTTFGEKLKLSQELEEDLTPFGDGFIPSTSGDETSGDHDDSTVSPFSSPEKKPTSKSQDSSTESSSGIGDILKGFKKLALELPKIILKTEDERAALAGDIVNKHIDNPVLSPLLKYYNLNSHLINPSHLFYAIIDIGDSEDCDKVIQWKYRFEGIVMEKNLNKDIELRELRSLCQTTCQDIQKLIINYSSSESQLTTLVSESKQIQIGTYDTLIQLQEKINDMTIPKLPSASLPPSMKKTLDTSWIIHPIKIQWVDNQVRVFAGKSDVPLTADQLKMIQTIKRMTIEQLQKLKNHSLGSLTEIWNQNGKSEDPSILAAVI</sequence>